<evidence type="ECO:0000313" key="2">
    <source>
        <dbReference type="EMBL" id="CAM05078.1"/>
    </source>
</evidence>
<dbReference type="EMBL" id="AM420293">
    <property type="protein sequence ID" value="CAM05078.1"/>
    <property type="molecule type" value="Genomic_DNA"/>
</dbReference>
<protein>
    <recommendedName>
        <fullName evidence="4">YbaB/EbfC DNA-binding family protein</fullName>
    </recommendedName>
</protein>
<dbReference type="GO" id="GO:0003677">
    <property type="term" value="F:DNA binding"/>
    <property type="evidence" value="ECO:0007669"/>
    <property type="project" value="InterPro"/>
</dbReference>
<dbReference type="RefSeq" id="WP_009943078.1">
    <property type="nucleotide sequence ID" value="NZ_ABFV01000006.1"/>
</dbReference>
<dbReference type="Pfam" id="PF02575">
    <property type="entry name" value="YbaB_DNA_bd"/>
    <property type="match status" value="1"/>
</dbReference>
<dbReference type="OrthoDB" id="3695284at2"/>
<gene>
    <name evidence="2" type="ordered locus">SACE_5895</name>
</gene>
<evidence type="ECO:0008006" key="4">
    <source>
        <dbReference type="Google" id="ProtNLM"/>
    </source>
</evidence>
<dbReference type="KEGG" id="sen:SACE_5895"/>
<organism evidence="2 3">
    <name type="scientific">Saccharopolyspora erythraea (strain ATCC 11635 / DSM 40517 / JCM 4748 / NBRC 13426 / NCIMB 8594 / NRRL 2338)</name>
    <dbReference type="NCBI Taxonomy" id="405948"/>
    <lineage>
        <taxon>Bacteria</taxon>
        <taxon>Bacillati</taxon>
        <taxon>Actinomycetota</taxon>
        <taxon>Actinomycetes</taxon>
        <taxon>Pseudonocardiales</taxon>
        <taxon>Pseudonocardiaceae</taxon>
        <taxon>Saccharopolyspora</taxon>
    </lineage>
</organism>
<dbReference type="SUPFAM" id="SSF82607">
    <property type="entry name" value="YbaB-like"/>
    <property type="match status" value="1"/>
</dbReference>
<dbReference type="HOGENOM" id="CLU_1748326_0_0_11"/>
<dbReference type="AlphaFoldDB" id="A4FM03"/>
<accession>A4FM03</accession>
<dbReference type="InterPro" id="IPR004401">
    <property type="entry name" value="YbaB/EbfC"/>
</dbReference>
<evidence type="ECO:0000313" key="3">
    <source>
        <dbReference type="Proteomes" id="UP000006728"/>
    </source>
</evidence>
<dbReference type="STRING" id="405948.SACE_5895"/>
<evidence type="ECO:0000256" key="1">
    <source>
        <dbReference type="SAM" id="MobiDB-lite"/>
    </source>
</evidence>
<dbReference type="Gene3D" id="3.30.1310.10">
    <property type="entry name" value="Nucleoid-associated protein YbaB-like domain"/>
    <property type="match status" value="1"/>
</dbReference>
<dbReference type="eggNOG" id="COG0718">
    <property type="taxonomic scope" value="Bacteria"/>
</dbReference>
<reference evidence="2 3" key="1">
    <citation type="journal article" date="2007" name="Nat. Biotechnol.">
        <title>Complete genome sequence of the erythromycin-producing bacterium Saccharopolyspora erythraea NRRL23338.</title>
        <authorList>
            <person name="Oliynyk M."/>
            <person name="Samborskyy M."/>
            <person name="Lester J.B."/>
            <person name="Mironenko T."/>
            <person name="Scott N."/>
            <person name="Dickens S."/>
            <person name="Haydock S.F."/>
            <person name="Leadlay P.F."/>
        </authorList>
    </citation>
    <scope>NUCLEOTIDE SEQUENCE [LARGE SCALE GENOMIC DNA]</scope>
    <source>
        <strain evidence="3">ATCC 11635 / DSM 40517 / JCM 4748 / NBRC 13426 / NCIMB 8594 / NRRL 2338</strain>
    </source>
</reference>
<feature type="compositionally biased region" description="Low complexity" evidence="1">
    <location>
        <begin position="98"/>
        <end position="114"/>
    </location>
</feature>
<name>A4FM03_SACEN</name>
<dbReference type="Proteomes" id="UP000006728">
    <property type="component" value="Chromosome"/>
</dbReference>
<sequence length="149" mass="15665">MGDIQRRANDVQEQIRGMRAEVGSPDGAVSVVLAPGGRLERLTIAPQAMRLGHERLSALITETVAKAHGAAAQQVQAAMQPLVGGTAAMDFLREQIQPPTADDGTAGPGAAPTDRGSAPPAAPQTPRQPHRGWQEEDDDFDEPGGSFLR</sequence>
<keyword evidence="3" id="KW-1185">Reference proteome</keyword>
<dbReference type="InterPro" id="IPR036894">
    <property type="entry name" value="YbaB-like_sf"/>
</dbReference>
<proteinExistence type="predicted"/>
<feature type="region of interest" description="Disordered" evidence="1">
    <location>
        <begin position="90"/>
        <end position="149"/>
    </location>
</feature>